<protein>
    <submittedName>
        <fullName evidence="1">Uncharacterized protein</fullName>
    </submittedName>
</protein>
<proteinExistence type="predicted"/>
<sequence length="451" mass="46893">MGLLWFFVAETVSGQASLTLPQANIENGQQYKIQLATTTYNQLLSVAPKIYMSAESVLNSGVNTIPPERIGVQLVSVGGVTLLTSTTKVNLSLISQTVYNGLLGLLPGSVIIEYTIPVSGYAWVAGKYTTNLLFDLGGISVATIASPKLLTLTIPSFITFQPAGNILLHVDNLSYFRSQGISAQQNLSLATTVAHGIRLKTASGTFGYVPHADYSNAPDPHTPVGQVQVQLTGTSPGPPVAPSTDFQVLTPSGGLPVVAGNHNTDMLTYTLSPSALKAGFVQAGAYTANLAYEAFDAGAVPQAGPVGQASVLTVQVDDMSELKVNDPGIELAFGGTADYAQGVSAELPTHLTLSKTTPYEVYIKATSATLNDGQQHTIPVSVVQVGPAAGQAGVTAIQLSETPQKIIDGAAPVVDRTVGIRYSISPEAAQGLLGKPAGNYTTTVIYSFTAL</sequence>
<evidence type="ECO:0000313" key="2">
    <source>
        <dbReference type="Proteomes" id="UP001501207"/>
    </source>
</evidence>
<reference evidence="2" key="1">
    <citation type="journal article" date="2019" name="Int. J. Syst. Evol. Microbiol.">
        <title>The Global Catalogue of Microorganisms (GCM) 10K type strain sequencing project: providing services to taxonomists for standard genome sequencing and annotation.</title>
        <authorList>
            <consortium name="The Broad Institute Genomics Platform"/>
            <consortium name="The Broad Institute Genome Sequencing Center for Infectious Disease"/>
            <person name="Wu L."/>
            <person name="Ma J."/>
        </authorList>
    </citation>
    <scope>NUCLEOTIDE SEQUENCE [LARGE SCALE GENOMIC DNA]</scope>
    <source>
        <strain evidence="2">JCM 17664</strain>
    </source>
</reference>
<dbReference type="EMBL" id="BAABFN010000002">
    <property type="protein sequence ID" value="GAA4308707.1"/>
    <property type="molecule type" value="Genomic_DNA"/>
</dbReference>
<name>A0ABP8FQ58_9BACT</name>
<dbReference type="Proteomes" id="UP001501207">
    <property type="component" value="Unassembled WGS sequence"/>
</dbReference>
<evidence type="ECO:0000313" key="1">
    <source>
        <dbReference type="EMBL" id="GAA4308707.1"/>
    </source>
</evidence>
<keyword evidence="2" id="KW-1185">Reference proteome</keyword>
<gene>
    <name evidence="1" type="ORF">GCM10023143_16280</name>
</gene>
<organism evidence="1 2">
    <name type="scientific">Compostibacter hankyongensis</name>
    <dbReference type="NCBI Taxonomy" id="1007089"/>
    <lineage>
        <taxon>Bacteria</taxon>
        <taxon>Pseudomonadati</taxon>
        <taxon>Bacteroidota</taxon>
        <taxon>Chitinophagia</taxon>
        <taxon>Chitinophagales</taxon>
        <taxon>Chitinophagaceae</taxon>
        <taxon>Compostibacter</taxon>
    </lineage>
</organism>
<comment type="caution">
    <text evidence="1">The sequence shown here is derived from an EMBL/GenBank/DDBJ whole genome shotgun (WGS) entry which is preliminary data.</text>
</comment>
<accession>A0ABP8FQ58</accession>